<comment type="caution">
    <text evidence="2">The sequence shown here is derived from an EMBL/GenBank/DDBJ whole genome shotgun (WGS) entry which is preliminary data.</text>
</comment>
<name>A0A8K0XR00_9AGAR</name>
<reference evidence="2" key="1">
    <citation type="journal article" date="2021" name="New Phytol.">
        <title>Evolutionary innovations through gain and loss of genes in the ectomycorrhizal Boletales.</title>
        <authorList>
            <person name="Wu G."/>
            <person name="Miyauchi S."/>
            <person name="Morin E."/>
            <person name="Kuo A."/>
            <person name="Drula E."/>
            <person name="Varga T."/>
            <person name="Kohler A."/>
            <person name="Feng B."/>
            <person name="Cao Y."/>
            <person name="Lipzen A."/>
            <person name="Daum C."/>
            <person name="Hundley H."/>
            <person name="Pangilinan J."/>
            <person name="Johnson J."/>
            <person name="Barry K."/>
            <person name="LaButti K."/>
            <person name="Ng V."/>
            <person name="Ahrendt S."/>
            <person name="Min B."/>
            <person name="Choi I.G."/>
            <person name="Park H."/>
            <person name="Plett J.M."/>
            <person name="Magnuson J."/>
            <person name="Spatafora J.W."/>
            <person name="Nagy L.G."/>
            <person name="Henrissat B."/>
            <person name="Grigoriev I.V."/>
            <person name="Yang Z.L."/>
            <person name="Xu J."/>
            <person name="Martin F.M."/>
        </authorList>
    </citation>
    <scope>NUCLEOTIDE SEQUENCE</scope>
    <source>
        <strain evidence="2">KKN 215</strain>
    </source>
</reference>
<evidence type="ECO:0008006" key="4">
    <source>
        <dbReference type="Google" id="ProtNLM"/>
    </source>
</evidence>
<sequence>MLVPLRPHTRYRSCAHLRTYYLEPYCHQRLEPRQSIRGEHTIIYNDFSSYPSDVASRLAQNDACVWAVGMSASGGVKEADYTRATYEIVKALEDAGAGEGRPQDKPFRFVYFSGELADPTEKNGQMWARVKGRTEKHLSVFSDENPGIQVHSIRPSFLAPSREFPEDKKHRRGAGKNIVDSIMGPLLRAGSPHTIRPSQR</sequence>
<dbReference type="AlphaFoldDB" id="A0A8K0XR00"/>
<protein>
    <recommendedName>
        <fullName evidence="4">NAD(P)-binding domain-containing protein</fullName>
    </recommendedName>
</protein>
<evidence type="ECO:0000313" key="2">
    <source>
        <dbReference type="EMBL" id="KAH8101879.1"/>
    </source>
</evidence>
<evidence type="ECO:0000256" key="1">
    <source>
        <dbReference type="SAM" id="MobiDB-lite"/>
    </source>
</evidence>
<evidence type="ECO:0000313" key="3">
    <source>
        <dbReference type="Proteomes" id="UP000813824"/>
    </source>
</evidence>
<dbReference type="OrthoDB" id="9975943at2759"/>
<organism evidence="2 3">
    <name type="scientific">Cristinia sonorae</name>
    <dbReference type="NCBI Taxonomy" id="1940300"/>
    <lineage>
        <taxon>Eukaryota</taxon>
        <taxon>Fungi</taxon>
        <taxon>Dikarya</taxon>
        <taxon>Basidiomycota</taxon>
        <taxon>Agaricomycotina</taxon>
        <taxon>Agaricomycetes</taxon>
        <taxon>Agaricomycetidae</taxon>
        <taxon>Agaricales</taxon>
        <taxon>Pleurotineae</taxon>
        <taxon>Stephanosporaceae</taxon>
        <taxon>Cristinia</taxon>
    </lineage>
</organism>
<dbReference type="Gene3D" id="3.40.50.720">
    <property type="entry name" value="NAD(P)-binding Rossmann-like Domain"/>
    <property type="match status" value="1"/>
</dbReference>
<dbReference type="SUPFAM" id="SSF51735">
    <property type="entry name" value="NAD(P)-binding Rossmann-fold domains"/>
    <property type="match status" value="1"/>
</dbReference>
<dbReference type="EMBL" id="JAEVFJ010000011">
    <property type="protein sequence ID" value="KAH8101879.1"/>
    <property type="molecule type" value="Genomic_DNA"/>
</dbReference>
<feature type="region of interest" description="Disordered" evidence="1">
    <location>
        <begin position="160"/>
        <end position="200"/>
    </location>
</feature>
<dbReference type="InterPro" id="IPR036291">
    <property type="entry name" value="NAD(P)-bd_dom_sf"/>
</dbReference>
<keyword evidence="3" id="KW-1185">Reference proteome</keyword>
<proteinExistence type="predicted"/>
<accession>A0A8K0XR00</accession>
<gene>
    <name evidence="2" type="ORF">BXZ70DRAFT_83700</name>
</gene>
<dbReference type="Proteomes" id="UP000813824">
    <property type="component" value="Unassembled WGS sequence"/>
</dbReference>